<dbReference type="EMBL" id="CP019343">
    <property type="protein sequence ID" value="ARN76230.1"/>
    <property type="molecule type" value="Genomic_DNA"/>
</dbReference>
<name>A0A1X9N4E8_9GAMM</name>
<keyword evidence="3" id="KW-1185">Reference proteome</keyword>
<protein>
    <recommendedName>
        <fullName evidence="4">Peptidase C80 domain-containing protein</fullName>
    </recommendedName>
</protein>
<dbReference type="RefSeq" id="WP_085756723.1">
    <property type="nucleotide sequence ID" value="NZ_CP019343.1"/>
</dbReference>
<proteinExistence type="predicted"/>
<evidence type="ECO:0000313" key="1">
    <source>
        <dbReference type="EMBL" id="ARN72636.1"/>
    </source>
</evidence>
<organism evidence="1 3">
    <name type="scientific">Oceanicoccus sagamiensis</name>
    <dbReference type="NCBI Taxonomy" id="716816"/>
    <lineage>
        <taxon>Bacteria</taxon>
        <taxon>Pseudomonadati</taxon>
        <taxon>Pseudomonadota</taxon>
        <taxon>Gammaproteobacteria</taxon>
        <taxon>Cellvibrionales</taxon>
        <taxon>Spongiibacteraceae</taxon>
        <taxon>Oceanicoccus</taxon>
    </lineage>
</organism>
<dbReference type="STRING" id="716816.BST96_00015"/>
<dbReference type="KEGG" id="osg:BST96_00015"/>
<evidence type="ECO:0008006" key="4">
    <source>
        <dbReference type="Google" id="ProtNLM"/>
    </source>
</evidence>
<dbReference type="AlphaFoldDB" id="A0A1X9N4E8"/>
<gene>
    <name evidence="1" type="ORF">BST96_00015</name>
    <name evidence="2" type="ORF">BST96_20255</name>
</gene>
<sequence length="300" mass="32744">MYQLRQWIKNLSVAVLLLLFVEASHAGLITALVRLLDDLGSAAPAARKVDKVPVREIPAKPGAVYDDVGRVAADAEDPIPAHVGGDTVERQVLRTGLDVGRQHDSFASVAHEPELLVAMPTKPQHYKKVYQTDSVSQGAEEQLQHFARQVKEGEGVTDLNGGSLDLYARIHRAEGSPIVVFAHSEKGGKRLFMPNGEKVLDKDIHRQCARAGKLCVVLTCHGDDFALQGQVTAWEAMSMWQAAQKSIQAADGLPVTNGEFIHVMRTRKSQLDTQHQAKVALSFSGPVGSLFYYYASDKDA</sequence>
<accession>A0A1X9N4E8</accession>
<evidence type="ECO:0000313" key="3">
    <source>
        <dbReference type="Proteomes" id="UP000193450"/>
    </source>
</evidence>
<dbReference type="EMBL" id="CP019343">
    <property type="protein sequence ID" value="ARN72636.1"/>
    <property type="molecule type" value="Genomic_DNA"/>
</dbReference>
<evidence type="ECO:0000313" key="2">
    <source>
        <dbReference type="EMBL" id="ARN76230.1"/>
    </source>
</evidence>
<dbReference type="Proteomes" id="UP000193450">
    <property type="component" value="Chromosome"/>
</dbReference>
<dbReference type="KEGG" id="osg:BST96_20255"/>
<dbReference type="OrthoDB" id="9970628at2"/>
<reference evidence="1 3" key="1">
    <citation type="submission" date="2016-11" db="EMBL/GenBank/DDBJ databases">
        <title>Trade-off between light-utilization and light-protection in marine flavobacteria.</title>
        <authorList>
            <person name="Kumagai Y."/>
        </authorList>
    </citation>
    <scope>NUCLEOTIDE SEQUENCE [LARGE SCALE GENOMIC DNA]</scope>
    <source>
        <strain evidence="1 3">NBRC 107125</strain>
    </source>
</reference>